<comment type="caution">
    <text evidence="3">The sequence shown here is derived from an EMBL/GenBank/DDBJ whole genome shotgun (WGS) entry which is preliminary data.</text>
</comment>
<dbReference type="SUPFAM" id="SSF53098">
    <property type="entry name" value="Ribonuclease H-like"/>
    <property type="match status" value="1"/>
</dbReference>
<keyword evidence="1" id="KW-0812">Transmembrane</keyword>
<dbReference type="InterPro" id="IPR001584">
    <property type="entry name" value="Integrase_cat-core"/>
</dbReference>
<sequence>MNTVIHLFRNLRNGLRCIGELVCYLLRFTSMFLQTRASLAAQLVAAESQLAVCKRRIEQKQHPRPRFTTGFRLLWIILSKLWAPWQAAAQLMQPATVKKWHTRAFKMYWTWKSRRKAGRPPISQEMRDLIRKLSRENPLWGAEVICLTLLNLLYDPPCEDTIREYMVKPNGPYKKSISWLPFLRNHLDVSWAMDFFTVNTIGFSTLYVFVILQHGRRKVVHFATTSAPSMQWVIQQLREAMPYGRQPRFVFRDNDGIYGNGVGEFLDSCHIEEVRTAYRCPWQNPFVERFVGTLRRDLLDHVIVLGQGHLERLLREFIEEYYHIARPHQGMDGETPVPQQQADVPIAGPTRLISTPILGGLHHRYQRVAA</sequence>
<organism evidence="3">
    <name type="scientific">marine sediment metagenome</name>
    <dbReference type="NCBI Taxonomy" id="412755"/>
    <lineage>
        <taxon>unclassified sequences</taxon>
        <taxon>metagenomes</taxon>
        <taxon>ecological metagenomes</taxon>
    </lineage>
</organism>
<evidence type="ECO:0000259" key="2">
    <source>
        <dbReference type="PROSITE" id="PS50994"/>
    </source>
</evidence>
<dbReference type="Gene3D" id="3.30.420.10">
    <property type="entry name" value="Ribonuclease H-like superfamily/Ribonuclease H"/>
    <property type="match status" value="1"/>
</dbReference>
<dbReference type="GO" id="GO:0003676">
    <property type="term" value="F:nucleic acid binding"/>
    <property type="evidence" value="ECO:0007669"/>
    <property type="project" value="InterPro"/>
</dbReference>
<name>A0A0F9I356_9ZZZZ</name>
<evidence type="ECO:0000256" key="1">
    <source>
        <dbReference type="SAM" id="Phobius"/>
    </source>
</evidence>
<proteinExistence type="predicted"/>
<dbReference type="InterPro" id="IPR036397">
    <property type="entry name" value="RNaseH_sf"/>
</dbReference>
<dbReference type="EMBL" id="LAZR01022464">
    <property type="protein sequence ID" value="KKL81787.1"/>
    <property type="molecule type" value="Genomic_DNA"/>
</dbReference>
<dbReference type="GO" id="GO:0015074">
    <property type="term" value="P:DNA integration"/>
    <property type="evidence" value="ECO:0007669"/>
    <property type="project" value="InterPro"/>
</dbReference>
<protein>
    <recommendedName>
        <fullName evidence="2">Integrase catalytic domain-containing protein</fullName>
    </recommendedName>
</protein>
<dbReference type="PROSITE" id="PS50994">
    <property type="entry name" value="INTEGRASE"/>
    <property type="match status" value="1"/>
</dbReference>
<dbReference type="AlphaFoldDB" id="A0A0F9I356"/>
<feature type="domain" description="Integrase catalytic" evidence="2">
    <location>
        <begin position="177"/>
        <end position="344"/>
    </location>
</feature>
<feature type="transmembrane region" description="Helical" evidence="1">
    <location>
        <begin position="189"/>
        <end position="212"/>
    </location>
</feature>
<keyword evidence="1" id="KW-1133">Transmembrane helix</keyword>
<reference evidence="3" key="1">
    <citation type="journal article" date="2015" name="Nature">
        <title>Complex archaea that bridge the gap between prokaryotes and eukaryotes.</title>
        <authorList>
            <person name="Spang A."/>
            <person name="Saw J.H."/>
            <person name="Jorgensen S.L."/>
            <person name="Zaremba-Niedzwiedzka K."/>
            <person name="Martijn J."/>
            <person name="Lind A.E."/>
            <person name="van Eijk R."/>
            <person name="Schleper C."/>
            <person name="Guy L."/>
            <person name="Ettema T.J."/>
        </authorList>
    </citation>
    <scope>NUCLEOTIDE SEQUENCE</scope>
</reference>
<dbReference type="Pfam" id="PF13683">
    <property type="entry name" value="rve_3"/>
    <property type="match status" value="1"/>
</dbReference>
<keyword evidence="1" id="KW-0472">Membrane</keyword>
<dbReference type="InterPro" id="IPR012337">
    <property type="entry name" value="RNaseH-like_sf"/>
</dbReference>
<accession>A0A0F9I356</accession>
<evidence type="ECO:0000313" key="3">
    <source>
        <dbReference type="EMBL" id="KKL81787.1"/>
    </source>
</evidence>
<gene>
    <name evidence="3" type="ORF">LCGC14_1991280</name>
</gene>